<sequence>IYPLGLANQKVGGSNPHDGVSIKCGGVLSAPHGNVSSPNFPGLYPYDTDCMWLIVVTEGSSVLLTFHHFDLEYHDNCEFDYLMIYNGISEDQGNLLGKFCGTSFPSTIYLILEHHDYVCGGVLTGLSGSITSPDYPENYPNNAECHWVIQATSNSVIKLIFVDFQMENSEQCNFDYVAIFDGPTMGDTLLGHFCGHVKPPDISSAQELCVIGHLHHGRFCSYPTVCLFYSQFLSSGSRMVAEQGKYGKSMLWS</sequence>
<name>A0A670I608_PODMU</name>
<keyword evidence="6" id="KW-1185">Reference proteome</keyword>
<evidence type="ECO:0000259" key="4">
    <source>
        <dbReference type="PROSITE" id="PS01180"/>
    </source>
</evidence>
<protein>
    <submittedName>
        <fullName evidence="5">CUB domain containing protein 2</fullName>
    </submittedName>
</protein>
<evidence type="ECO:0000256" key="3">
    <source>
        <dbReference type="PROSITE-ProRule" id="PRU00059"/>
    </source>
</evidence>
<keyword evidence="1" id="KW-0677">Repeat</keyword>
<keyword evidence="2" id="KW-1015">Disulfide bond</keyword>
<dbReference type="PANTHER" id="PTHR24251:SF47">
    <property type="entry name" value="CUB DOMAIN-CONTAINING PROTEIN 2"/>
    <property type="match status" value="1"/>
</dbReference>
<dbReference type="SUPFAM" id="SSF49854">
    <property type="entry name" value="Spermadhesin, CUB domain"/>
    <property type="match status" value="2"/>
</dbReference>
<reference evidence="5" key="3">
    <citation type="submission" date="2025-09" db="UniProtKB">
        <authorList>
            <consortium name="Ensembl"/>
        </authorList>
    </citation>
    <scope>IDENTIFICATION</scope>
</reference>
<dbReference type="Gene3D" id="2.60.120.290">
    <property type="entry name" value="Spermadhesin, CUB domain"/>
    <property type="match status" value="2"/>
</dbReference>
<dbReference type="InterPro" id="IPR000859">
    <property type="entry name" value="CUB_dom"/>
</dbReference>
<organism evidence="5 6">
    <name type="scientific">Podarcis muralis</name>
    <name type="common">Wall lizard</name>
    <name type="synonym">Lacerta muralis</name>
    <dbReference type="NCBI Taxonomy" id="64176"/>
    <lineage>
        <taxon>Eukaryota</taxon>
        <taxon>Metazoa</taxon>
        <taxon>Chordata</taxon>
        <taxon>Craniata</taxon>
        <taxon>Vertebrata</taxon>
        <taxon>Euteleostomi</taxon>
        <taxon>Lepidosauria</taxon>
        <taxon>Squamata</taxon>
        <taxon>Bifurcata</taxon>
        <taxon>Unidentata</taxon>
        <taxon>Episquamata</taxon>
        <taxon>Laterata</taxon>
        <taxon>Lacertibaenia</taxon>
        <taxon>Lacertidae</taxon>
        <taxon>Podarcis</taxon>
    </lineage>
</organism>
<dbReference type="InterPro" id="IPR035914">
    <property type="entry name" value="Sperma_CUB_dom_sf"/>
</dbReference>
<dbReference type="Pfam" id="PF00431">
    <property type="entry name" value="CUB"/>
    <property type="match status" value="2"/>
</dbReference>
<dbReference type="PANTHER" id="PTHR24251">
    <property type="entry name" value="OVOCHYMASE-RELATED"/>
    <property type="match status" value="1"/>
</dbReference>
<evidence type="ECO:0000313" key="5">
    <source>
        <dbReference type="Ensembl" id="ENSPMRP00000007170.1"/>
    </source>
</evidence>
<proteinExistence type="predicted"/>
<comment type="caution">
    <text evidence="3">Lacks conserved residue(s) required for the propagation of feature annotation.</text>
</comment>
<gene>
    <name evidence="5" type="primary">CDCP2</name>
</gene>
<accession>A0A670I608</accession>
<dbReference type="AlphaFoldDB" id="A0A670I608"/>
<dbReference type="GeneTree" id="ENSGT00940000158291"/>
<evidence type="ECO:0000256" key="2">
    <source>
        <dbReference type="ARBA" id="ARBA00023157"/>
    </source>
</evidence>
<reference evidence="5 6" key="1">
    <citation type="journal article" date="2019" name="Proc. Natl. Acad. Sci. U.S.A.">
        <title>Regulatory changes in pterin and carotenoid genes underlie balanced color polymorphisms in the wall lizard.</title>
        <authorList>
            <person name="Andrade P."/>
            <person name="Pinho C."/>
            <person name="Perez I de Lanuza G."/>
            <person name="Afonso S."/>
            <person name="Brejcha J."/>
            <person name="Rubin C.J."/>
            <person name="Wallerman O."/>
            <person name="Pereira P."/>
            <person name="Sabatino S.J."/>
            <person name="Bellati A."/>
            <person name="Pellitteri-Rosa D."/>
            <person name="Bosakova Z."/>
            <person name="Bunikis I."/>
            <person name="Carretero M.A."/>
            <person name="Feiner N."/>
            <person name="Marsik P."/>
            <person name="Pauperio F."/>
            <person name="Salvi D."/>
            <person name="Soler L."/>
            <person name="While G.M."/>
            <person name="Uller T."/>
            <person name="Font E."/>
            <person name="Andersson L."/>
            <person name="Carneiro M."/>
        </authorList>
    </citation>
    <scope>NUCLEOTIDE SEQUENCE</scope>
</reference>
<dbReference type="Proteomes" id="UP000472272">
    <property type="component" value="Chromosome 6"/>
</dbReference>
<dbReference type="CDD" id="cd00041">
    <property type="entry name" value="CUB"/>
    <property type="match status" value="2"/>
</dbReference>
<dbReference type="Ensembl" id="ENSPMRT00000007677.1">
    <property type="protein sequence ID" value="ENSPMRP00000007170.1"/>
    <property type="gene ID" value="ENSPMRG00000004856.1"/>
</dbReference>
<feature type="domain" description="CUB" evidence="4">
    <location>
        <begin position="24"/>
        <end position="109"/>
    </location>
</feature>
<dbReference type="FunFam" id="2.60.120.290:FF:000013">
    <property type="entry name" value="Membrane frizzled-related protein"/>
    <property type="match status" value="2"/>
</dbReference>
<reference evidence="5" key="2">
    <citation type="submission" date="2025-08" db="UniProtKB">
        <authorList>
            <consortium name="Ensembl"/>
        </authorList>
    </citation>
    <scope>IDENTIFICATION</scope>
</reference>
<feature type="domain" description="CUB" evidence="4">
    <location>
        <begin position="119"/>
        <end position="235"/>
    </location>
</feature>
<dbReference type="PROSITE" id="PS01180">
    <property type="entry name" value="CUB"/>
    <property type="match status" value="2"/>
</dbReference>
<evidence type="ECO:0000313" key="6">
    <source>
        <dbReference type="Proteomes" id="UP000472272"/>
    </source>
</evidence>
<evidence type="ECO:0000256" key="1">
    <source>
        <dbReference type="ARBA" id="ARBA00022737"/>
    </source>
</evidence>
<dbReference type="SMART" id="SM00042">
    <property type="entry name" value="CUB"/>
    <property type="match status" value="2"/>
</dbReference>